<reference evidence="2" key="1">
    <citation type="submission" date="2017-01" db="EMBL/GenBank/DDBJ databases">
        <authorList>
            <person name="Varghese N."/>
            <person name="Submissions S."/>
        </authorList>
    </citation>
    <scope>NUCLEOTIDE SEQUENCE [LARGE SCALE GENOMIC DNA]</scope>
    <source>
        <strain evidence="2">DSM 44531</strain>
    </source>
</reference>
<dbReference type="EMBL" id="FTOF01000003">
    <property type="protein sequence ID" value="SIS43061.1"/>
    <property type="molecule type" value="Genomic_DNA"/>
</dbReference>
<protein>
    <submittedName>
        <fullName evidence="1">Uncharacterized protein</fullName>
    </submittedName>
</protein>
<dbReference type="OrthoDB" id="4408123at2"/>
<name>A0A1N7J1H1_9CORY</name>
<dbReference type="AlphaFoldDB" id="A0A1N7J1H1"/>
<keyword evidence="2" id="KW-1185">Reference proteome</keyword>
<evidence type="ECO:0000313" key="1">
    <source>
        <dbReference type="EMBL" id="SIS43061.1"/>
    </source>
</evidence>
<dbReference type="RefSeq" id="WP_076598739.1">
    <property type="nucleotide sequence ID" value="NZ_CP046976.1"/>
</dbReference>
<gene>
    <name evidence="1" type="ORF">SAMN05444817_103112</name>
</gene>
<sequence>MKTALNPAPAPTVISGTVSPAAPAHVPASTAVSFSHLPVPAVPLHALPAPRMHAVKSKGWACPGSSSKPAYISLSRDHVALLKAPDGRLLTPIDLGRMELSTRQAWDAAADTLLRTQSDKIEFTVRNASFALGDDAPRGLEVHGGEHPPAAWLAHPRTFQVLHSHFTEVLSPAAPLLFATRDHKELFVFDAEPAEIKACAPAATVFAYSFGFPVCHRNRRASERAPVSH</sequence>
<proteinExistence type="predicted"/>
<dbReference type="STRING" id="1161099.SAMN05444817_103112"/>
<evidence type="ECO:0000313" key="2">
    <source>
        <dbReference type="Proteomes" id="UP000186292"/>
    </source>
</evidence>
<dbReference type="Proteomes" id="UP000186292">
    <property type="component" value="Unassembled WGS sequence"/>
</dbReference>
<organism evidence="1 2">
    <name type="scientific">Corynebacterium appendicis CIP 107643</name>
    <dbReference type="NCBI Taxonomy" id="1161099"/>
    <lineage>
        <taxon>Bacteria</taxon>
        <taxon>Bacillati</taxon>
        <taxon>Actinomycetota</taxon>
        <taxon>Actinomycetes</taxon>
        <taxon>Mycobacteriales</taxon>
        <taxon>Corynebacteriaceae</taxon>
        <taxon>Corynebacterium</taxon>
    </lineage>
</organism>
<accession>A0A1N7J1H1</accession>